<dbReference type="PANTHER" id="PTHR33067">
    <property type="entry name" value="RNA-DIRECTED DNA POLYMERASE-RELATED"/>
    <property type="match status" value="1"/>
</dbReference>
<dbReference type="PANTHER" id="PTHR33067:SF9">
    <property type="entry name" value="RNA-DIRECTED DNA POLYMERASE"/>
    <property type="match status" value="1"/>
</dbReference>
<dbReference type="EMBL" id="QJKJ01000144">
    <property type="protein sequence ID" value="RDY14052.1"/>
    <property type="molecule type" value="Genomic_DNA"/>
</dbReference>
<name>A0A371IG56_MUCPR</name>
<feature type="non-terminal residue" evidence="1">
    <location>
        <position position="1"/>
    </location>
</feature>
<comment type="caution">
    <text evidence="1">The sequence shown here is derived from an EMBL/GenBank/DDBJ whole genome shotgun (WGS) entry which is preliminary data.</text>
</comment>
<proteinExistence type="predicted"/>
<sequence>VAPPKDNALTKEILANVTNKGKDILAPKKVSVPFPERLKDNKKDKEFASLFYLSKDLIEGIKYALSVVNLIEDCFVIVLKKLPPKLKDQLMDPRCKHKYNEPQPTNISLQLANRTITHPLGIASNALVKVGEFIFHVDFVIVNMEEEEEG</sequence>
<keyword evidence="2" id="KW-1185">Reference proteome</keyword>
<feature type="non-terminal residue" evidence="1">
    <location>
        <position position="150"/>
    </location>
</feature>
<gene>
    <name evidence="1" type="ORF">CR513_00930</name>
</gene>
<dbReference type="AlphaFoldDB" id="A0A371IG56"/>
<protein>
    <submittedName>
        <fullName evidence="1">Uncharacterized protein</fullName>
    </submittedName>
</protein>
<dbReference type="OrthoDB" id="1734538at2759"/>
<accession>A0A371IG56</accession>
<evidence type="ECO:0000313" key="1">
    <source>
        <dbReference type="EMBL" id="RDY14052.1"/>
    </source>
</evidence>
<organism evidence="1 2">
    <name type="scientific">Mucuna pruriens</name>
    <name type="common">Velvet bean</name>
    <name type="synonym">Dolichos pruriens</name>
    <dbReference type="NCBI Taxonomy" id="157652"/>
    <lineage>
        <taxon>Eukaryota</taxon>
        <taxon>Viridiplantae</taxon>
        <taxon>Streptophyta</taxon>
        <taxon>Embryophyta</taxon>
        <taxon>Tracheophyta</taxon>
        <taxon>Spermatophyta</taxon>
        <taxon>Magnoliopsida</taxon>
        <taxon>eudicotyledons</taxon>
        <taxon>Gunneridae</taxon>
        <taxon>Pentapetalae</taxon>
        <taxon>rosids</taxon>
        <taxon>fabids</taxon>
        <taxon>Fabales</taxon>
        <taxon>Fabaceae</taxon>
        <taxon>Papilionoideae</taxon>
        <taxon>50 kb inversion clade</taxon>
        <taxon>NPAAA clade</taxon>
        <taxon>indigoferoid/millettioid clade</taxon>
        <taxon>Phaseoleae</taxon>
        <taxon>Mucuna</taxon>
    </lineage>
</organism>
<dbReference type="Proteomes" id="UP000257109">
    <property type="component" value="Unassembled WGS sequence"/>
</dbReference>
<evidence type="ECO:0000313" key="2">
    <source>
        <dbReference type="Proteomes" id="UP000257109"/>
    </source>
</evidence>
<reference evidence="1" key="1">
    <citation type="submission" date="2018-05" db="EMBL/GenBank/DDBJ databases">
        <title>Draft genome of Mucuna pruriens seed.</title>
        <authorList>
            <person name="Nnadi N.E."/>
            <person name="Vos R."/>
            <person name="Hasami M.H."/>
            <person name="Devisetty U.K."/>
            <person name="Aguiy J.C."/>
        </authorList>
    </citation>
    <scope>NUCLEOTIDE SEQUENCE [LARGE SCALE GENOMIC DNA]</scope>
    <source>
        <strain evidence="1">JCA_2017</strain>
    </source>
</reference>